<protein>
    <submittedName>
        <fullName evidence="8">Predicted small lipoprotein YifL</fullName>
    </submittedName>
</protein>
<feature type="region of interest" description="Disordered" evidence="7">
    <location>
        <begin position="28"/>
        <end position="51"/>
    </location>
</feature>
<evidence type="ECO:0000313" key="8">
    <source>
        <dbReference type="EMBL" id="SHK03681.1"/>
    </source>
</evidence>
<dbReference type="STRING" id="564117.SAMN05216369_0113"/>
<dbReference type="InterPro" id="IPR032831">
    <property type="entry name" value="LptM_cons"/>
</dbReference>
<keyword evidence="4" id="KW-0564">Palmitate</keyword>
<reference evidence="9" key="1">
    <citation type="submission" date="2016-11" db="EMBL/GenBank/DDBJ databases">
        <authorList>
            <person name="Varghese N."/>
            <person name="Submissions S."/>
        </authorList>
    </citation>
    <scope>NUCLEOTIDE SEQUENCE [LARGE SCALE GENOMIC DNA]</scope>
    <source>
        <strain evidence="9">CGMCC 1.10835</strain>
    </source>
</reference>
<dbReference type="Pfam" id="PF13627">
    <property type="entry name" value="LptM_cons"/>
    <property type="match status" value="1"/>
</dbReference>
<dbReference type="PROSITE" id="PS51257">
    <property type="entry name" value="PROKAR_LIPOPROTEIN"/>
    <property type="match status" value="1"/>
</dbReference>
<evidence type="ECO:0000256" key="3">
    <source>
        <dbReference type="ARBA" id="ARBA00023136"/>
    </source>
</evidence>
<dbReference type="OrthoDB" id="6371029at2"/>
<dbReference type="RefSeq" id="WP_084063451.1">
    <property type="nucleotide sequence ID" value="NZ_FRAQ01000001.1"/>
</dbReference>
<evidence type="ECO:0000256" key="6">
    <source>
        <dbReference type="ARBA" id="ARBA00023288"/>
    </source>
</evidence>
<sequence length="51" mass="5527">MRAWTLPIVILVVAATLGGCGQKGPLYRENPEMSAVPHQTPKHVQEPNGSF</sequence>
<keyword evidence="3" id="KW-0472">Membrane</keyword>
<organism evidence="8 9">
    <name type="scientific">Marinobacter antarcticus</name>
    <dbReference type="NCBI Taxonomy" id="564117"/>
    <lineage>
        <taxon>Bacteria</taxon>
        <taxon>Pseudomonadati</taxon>
        <taxon>Pseudomonadota</taxon>
        <taxon>Gammaproteobacteria</taxon>
        <taxon>Pseudomonadales</taxon>
        <taxon>Marinobacteraceae</taxon>
        <taxon>Marinobacter</taxon>
    </lineage>
</organism>
<proteinExistence type="predicted"/>
<dbReference type="Proteomes" id="UP000184497">
    <property type="component" value="Unassembled WGS sequence"/>
</dbReference>
<accession>A0A1M6P6U2</accession>
<evidence type="ECO:0000256" key="4">
    <source>
        <dbReference type="ARBA" id="ARBA00023139"/>
    </source>
</evidence>
<evidence type="ECO:0000256" key="1">
    <source>
        <dbReference type="ARBA" id="ARBA00004459"/>
    </source>
</evidence>
<gene>
    <name evidence="8" type="ORF">SAMN05216369_0113</name>
</gene>
<dbReference type="AlphaFoldDB" id="A0A1M6P6U2"/>
<dbReference type="NCBIfam" id="NF047847">
    <property type="entry name" value="SS_mature_LptM"/>
    <property type="match status" value="1"/>
</dbReference>
<evidence type="ECO:0000313" key="9">
    <source>
        <dbReference type="Proteomes" id="UP000184497"/>
    </source>
</evidence>
<keyword evidence="2" id="KW-0732">Signal</keyword>
<dbReference type="GO" id="GO:0009279">
    <property type="term" value="C:cell outer membrane"/>
    <property type="evidence" value="ECO:0007669"/>
    <property type="project" value="UniProtKB-SubCell"/>
</dbReference>
<evidence type="ECO:0000256" key="5">
    <source>
        <dbReference type="ARBA" id="ARBA00023237"/>
    </source>
</evidence>
<keyword evidence="6 8" id="KW-0449">Lipoprotein</keyword>
<keyword evidence="9" id="KW-1185">Reference proteome</keyword>
<name>A0A1M6P6U2_9GAMM</name>
<comment type="subcellular location">
    <subcellularLocation>
        <location evidence="1">Cell outer membrane</location>
        <topology evidence="1">Lipid-anchor</topology>
    </subcellularLocation>
</comment>
<evidence type="ECO:0000256" key="7">
    <source>
        <dbReference type="SAM" id="MobiDB-lite"/>
    </source>
</evidence>
<evidence type="ECO:0000256" key="2">
    <source>
        <dbReference type="ARBA" id="ARBA00022729"/>
    </source>
</evidence>
<keyword evidence="5" id="KW-0998">Cell outer membrane</keyword>
<dbReference type="EMBL" id="FRAQ01000001">
    <property type="protein sequence ID" value="SHK03681.1"/>
    <property type="molecule type" value="Genomic_DNA"/>
</dbReference>